<dbReference type="EMBL" id="GBRH01209067">
    <property type="protein sequence ID" value="JAD88828.1"/>
    <property type="molecule type" value="Transcribed_RNA"/>
</dbReference>
<organism evidence="1">
    <name type="scientific">Arundo donax</name>
    <name type="common">Giant reed</name>
    <name type="synonym">Donax arundinaceus</name>
    <dbReference type="NCBI Taxonomy" id="35708"/>
    <lineage>
        <taxon>Eukaryota</taxon>
        <taxon>Viridiplantae</taxon>
        <taxon>Streptophyta</taxon>
        <taxon>Embryophyta</taxon>
        <taxon>Tracheophyta</taxon>
        <taxon>Spermatophyta</taxon>
        <taxon>Magnoliopsida</taxon>
        <taxon>Liliopsida</taxon>
        <taxon>Poales</taxon>
        <taxon>Poaceae</taxon>
        <taxon>PACMAD clade</taxon>
        <taxon>Arundinoideae</taxon>
        <taxon>Arundineae</taxon>
        <taxon>Arundo</taxon>
    </lineage>
</organism>
<dbReference type="AlphaFoldDB" id="A0A0A9DQ63"/>
<sequence>MRCTRLQLPMILLEGTLYLHQSSEYSCGLVMRDKVMIRLHLLLRSYPLVLD</sequence>
<evidence type="ECO:0000313" key="1">
    <source>
        <dbReference type="EMBL" id="JAD88828.1"/>
    </source>
</evidence>
<reference evidence="1" key="2">
    <citation type="journal article" date="2015" name="Data Brief">
        <title>Shoot transcriptome of the giant reed, Arundo donax.</title>
        <authorList>
            <person name="Barrero R.A."/>
            <person name="Guerrero F.D."/>
            <person name="Moolhuijzen P."/>
            <person name="Goolsby J.A."/>
            <person name="Tidwell J."/>
            <person name="Bellgard S.E."/>
            <person name="Bellgard M.I."/>
        </authorList>
    </citation>
    <scope>NUCLEOTIDE SEQUENCE</scope>
    <source>
        <tissue evidence="1">Shoot tissue taken approximately 20 cm above the soil surface</tissue>
    </source>
</reference>
<proteinExistence type="predicted"/>
<name>A0A0A9DQ63_ARUDO</name>
<reference evidence="1" key="1">
    <citation type="submission" date="2014-09" db="EMBL/GenBank/DDBJ databases">
        <authorList>
            <person name="Magalhaes I.L.F."/>
            <person name="Oliveira U."/>
            <person name="Santos F.R."/>
            <person name="Vidigal T.H.D.A."/>
            <person name="Brescovit A.D."/>
            <person name="Santos A.J."/>
        </authorList>
    </citation>
    <scope>NUCLEOTIDE SEQUENCE</scope>
    <source>
        <tissue evidence="1">Shoot tissue taken approximately 20 cm above the soil surface</tissue>
    </source>
</reference>
<accession>A0A0A9DQ63</accession>
<protein>
    <submittedName>
        <fullName evidence="1">Uncharacterized protein</fullName>
    </submittedName>
</protein>